<protein>
    <submittedName>
        <fullName evidence="1">Uncharacterized protein</fullName>
    </submittedName>
</protein>
<keyword evidence="2" id="KW-1185">Reference proteome</keyword>
<evidence type="ECO:0000313" key="1">
    <source>
        <dbReference type="EMBL" id="UUI03023.1"/>
    </source>
</evidence>
<dbReference type="Proteomes" id="UP001059773">
    <property type="component" value="Chromosome"/>
</dbReference>
<name>A0ABY5JV44_9BACI</name>
<gene>
    <name evidence="1" type="ORF">NP439_23830</name>
</gene>
<evidence type="ECO:0000313" key="2">
    <source>
        <dbReference type="Proteomes" id="UP001059773"/>
    </source>
</evidence>
<sequence>MAGKYTKMMDLKELSPDSLHHAGTVKSDCIFADKDQADTSFSNIN</sequence>
<accession>A0ABY5JV44</accession>
<proteinExistence type="predicted"/>
<dbReference type="EMBL" id="CP101914">
    <property type="protein sequence ID" value="UUI03023.1"/>
    <property type="molecule type" value="Genomic_DNA"/>
</dbReference>
<reference evidence="1" key="1">
    <citation type="submission" date="2022-07" db="EMBL/GenBank/DDBJ databases">
        <title>FELIX.</title>
        <authorList>
            <person name="Wan K.H."/>
            <person name="Park S."/>
            <person name="Lawrence Q."/>
            <person name="Eichenberger J.P."/>
            <person name="Booth B.W."/>
            <person name="Piaggio A.J."/>
            <person name="Chandler J.C."/>
            <person name="Franklin A.B."/>
            <person name="Celniker S.E."/>
        </authorList>
    </citation>
    <scope>NUCLEOTIDE SEQUENCE</scope>
    <source>
        <strain evidence="1">QA-1986 374</strain>
    </source>
</reference>
<dbReference type="RefSeq" id="WP_256708204.1">
    <property type="nucleotide sequence ID" value="NZ_CP101914.1"/>
</dbReference>
<organism evidence="1 2">
    <name type="scientific">Oceanobacillus jeddahense</name>
    <dbReference type="NCBI Taxonomy" id="1462527"/>
    <lineage>
        <taxon>Bacteria</taxon>
        <taxon>Bacillati</taxon>
        <taxon>Bacillota</taxon>
        <taxon>Bacilli</taxon>
        <taxon>Bacillales</taxon>
        <taxon>Bacillaceae</taxon>
        <taxon>Oceanobacillus</taxon>
    </lineage>
</organism>